<dbReference type="Proteomes" id="UP000199515">
    <property type="component" value="Unassembled WGS sequence"/>
</dbReference>
<reference evidence="1 2" key="1">
    <citation type="submission" date="2016-10" db="EMBL/GenBank/DDBJ databases">
        <authorList>
            <person name="de Groot N.N."/>
        </authorList>
    </citation>
    <scope>NUCLEOTIDE SEQUENCE [LARGE SCALE GENOMIC DNA]</scope>
    <source>
        <strain evidence="1 2">CPCC 202699</strain>
    </source>
</reference>
<evidence type="ECO:0000313" key="2">
    <source>
        <dbReference type="Proteomes" id="UP000199515"/>
    </source>
</evidence>
<organism evidence="1 2">
    <name type="scientific">Amycolatopsis xylanica</name>
    <dbReference type="NCBI Taxonomy" id="589385"/>
    <lineage>
        <taxon>Bacteria</taxon>
        <taxon>Bacillati</taxon>
        <taxon>Actinomycetota</taxon>
        <taxon>Actinomycetes</taxon>
        <taxon>Pseudonocardiales</taxon>
        <taxon>Pseudonocardiaceae</taxon>
        <taxon>Amycolatopsis</taxon>
    </lineage>
</organism>
<dbReference type="STRING" id="589385.SAMN05421504_103587"/>
<dbReference type="AlphaFoldDB" id="A0A1H3DYT5"/>
<dbReference type="RefSeq" id="WP_091289638.1">
    <property type="nucleotide sequence ID" value="NZ_FNON01000003.1"/>
</dbReference>
<accession>A0A1H3DYT5</accession>
<evidence type="ECO:0000313" key="1">
    <source>
        <dbReference type="EMBL" id="SDX71603.1"/>
    </source>
</evidence>
<dbReference type="InterPro" id="IPR025358">
    <property type="entry name" value="DUF4262"/>
</dbReference>
<protein>
    <recommendedName>
        <fullName evidence="3">DUF4262 domain-containing protein</fullName>
    </recommendedName>
</protein>
<gene>
    <name evidence="1" type="ORF">SAMN05421504_103587</name>
</gene>
<dbReference type="Pfam" id="PF14081">
    <property type="entry name" value="DUF4262"/>
    <property type="match status" value="1"/>
</dbReference>
<dbReference type="OrthoDB" id="511192at2"/>
<dbReference type="EMBL" id="FNON01000003">
    <property type="protein sequence ID" value="SDX71603.1"/>
    <property type="molecule type" value="Genomic_DNA"/>
</dbReference>
<keyword evidence="2" id="KW-1185">Reference proteome</keyword>
<name>A0A1H3DYT5_9PSEU</name>
<evidence type="ECO:0008006" key="3">
    <source>
        <dbReference type="Google" id="ProtNLM"/>
    </source>
</evidence>
<proteinExistence type="predicted"/>
<sequence length="154" mass="17595">MCRHCDHPDAREDHERFLREQIKDNGWVVVGIDGDRLYPPWAYTVGLTELGRPELVVTGMDAPQSVLLLNSVAAHFVHAEPSRPGEQVRLRDGPLIEFVELEQPSAHLFKAWEFYEHELRALQIVHADERGRWPWNPAFRGGRGGQPVLGMRAD</sequence>